<organism evidence="3 4">
    <name type="scientific">Novosphingobium anseongense</name>
    <dbReference type="NCBI Taxonomy" id="3133436"/>
    <lineage>
        <taxon>Bacteria</taxon>
        <taxon>Pseudomonadati</taxon>
        <taxon>Pseudomonadota</taxon>
        <taxon>Alphaproteobacteria</taxon>
        <taxon>Sphingomonadales</taxon>
        <taxon>Sphingomonadaceae</taxon>
        <taxon>Novosphingobium</taxon>
    </lineage>
</organism>
<dbReference type="PANTHER" id="PTHR34404">
    <property type="entry name" value="REGULATORY PROTEIN, FMDB FAMILY"/>
    <property type="match status" value="1"/>
</dbReference>
<evidence type="ECO:0000313" key="3">
    <source>
        <dbReference type="EMBL" id="MEJ5978032.1"/>
    </source>
</evidence>
<evidence type="ECO:0000259" key="2">
    <source>
        <dbReference type="SMART" id="SM00834"/>
    </source>
</evidence>
<dbReference type="InterPro" id="IPR013429">
    <property type="entry name" value="Regulatory_FmdB_Zinc_ribbon"/>
</dbReference>
<proteinExistence type="predicted"/>
<dbReference type="Pfam" id="PF09723">
    <property type="entry name" value="Zn_ribbon_8"/>
    <property type="match status" value="1"/>
</dbReference>
<keyword evidence="4" id="KW-1185">Reference proteome</keyword>
<gene>
    <name evidence="3" type="ORF">WG901_15380</name>
</gene>
<name>A0ABU8RY74_9SPHN</name>
<dbReference type="RefSeq" id="WP_339587976.1">
    <property type="nucleotide sequence ID" value="NZ_JBBHJZ010000003.1"/>
</dbReference>
<dbReference type="EMBL" id="JBBHJZ010000003">
    <property type="protein sequence ID" value="MEJ5978032.1"/>
    <property type="molecule type" value="Genomic_DNA"/>
</dbReference>
<dbReference type="PANTHER" id="PTHR34404:SF2">
    <property type="entry name" value="CONSERVED SERINE RICH PROTEIN"/>
    <property type="match status" value="1"/>
</dbReference>
<reference evidence="3 4" key="1">
    <citation type="submission" date="2024-03" db="EMBL/GenBank/DDBJ databases">
        <authorList>
            <person name="Jo J.-H."/>
        </authorList>
    </citation>
    <scope>NUCLEOTIDE SEQUENCE [LARGE SCALE GENOMIC DNA]</scope>
    <source>
        <strain evidence="3 4">PS1R-30</strain>
    </source>
</reference>
<evidence type="ECO:0000313" key="4">
    <source>
        <dbReference type="Proteomes" id="UP001361239"/>
    </source>
</evidence>
<dbReference type="SMART" id="SM00834">
    <property type="entry name" value="CxxC_CXXC_SSSS"/>
    <property type="match status" value="1"/>
</dbReference>
<dbReference type="NCBIfam" id="TIGR02605">
    <property type="entry name" value="CxxC_CxxC_SSSS"/>
    <property type="match status" value="1"/>
</dbReference>
<protein>
    <submittedName>
        <fullName evidence="3">Zinc ribbon domain-containing protein</fullName>
    </submittedName>
</protein>
<evidence type="ECO:0000256" key="1">
    <source>
        <dbReference type="SAM" id="MobiDB-lite"/>
    </source>
</evidence>
<comment type="caution">
    <text evidence="3">The sequence shown here is derived from an EMBL/GenBank/DDBJ whole genome shotgun (WGS) entry which is preliminary data.</text>
</comment>
<accession>A0ABU8RY74</accession>
<sequence length="62" mass="6670">MPFYDYSCLSCDHRFEVLQKLSDPAPRECPACGREGVEKQVSAPAIQSASGGGHVHGPGCRH</sequence>
<dbReference type="Proteomes" id="UP001361239">
    <property type="component" value="Unassembled WGS sequence"/>
</dbReference>
<feature type="region of interest" description="Disordered" evidence="1">
    <location>
        <begin position="43"/>
        <end position="62"/>
    </location>
</feature>
<feature type="domain" description="Putative regulatory protein FmdB zinc ribbon" evidence="2">
    <location>
        <begin position="1"/>
        <end position="42"/>
    </location>
</feature>